<evidence type="ECO:0000313" key="2">
    <source>
        <dbReference type="Proteomes" id="UP001519921"/>
    </source>
</evidence>
<organism evidence="1 2">
    <name type="scientific">Clostridium weizhouense</name>
    <dbReference type="NCBI Taxonomy" id="2859781"/>
    <lineage>
        <taxon>Bacteria</taxon>
        <taxon>Bacillati</taxon>
        <taxon>Bacillota</taxon>
        <taxon>Clostridia</taxon>
        <taxon>Eubacteriales</taxon>
        <taxon>Clostridiaceae</taxon>
        <taxon>Clostridium</taxon>
    </lineage>
</organism>
<gene>
    <name evidence="1" type="ORF">KYD98_08820</name>
</gene>
<accession>A0ABS7ANF1</accession>
<dbReference type="Proteomes" id="UP001519921">
    <property type="component" value="Unassembled WGS sequence"/>
</dbReference>
<evidence type="ECO:0008006" key="3">
    <source>
        <dbReference type="Google" id="ProtNLM"/>
    </source>
</evidence>
<evidence type="ECO:0000313" key="1">
    <source>
        <dbReference type="EMBL" id="MBW6410195.1"/>
    </source>
</evidence>
<protein>
    <recommendedName>
        <fullName evidence="3">Transposase/invertase (TIGR01784 family)</fullName>
    </recommendedName>
</protein>
<sequence length="110" mass="12435">MENNTSQITLKEVIGLDLAIKKAAKNLIDSAAKKLIDSDHENKDNKAWWKEKTLYEGINMINNAEKRGEERGKKEKALEIASKLLLMGLRLEEISDVIGLPVDELYKLKA</sequence>
<reference evidence="1 2" key="1">
    <citation type="submission" date="2021-07" db="EMBL/GenBank/DDBJ databases">
        <title>Clostridium weizhouense sp. nov., an anaerobic bacterium isolated from activated sludge of Petroleum wastewater.</title>
        <authorList>
            <person name="Li Q."/>
        </authorList>
    </citation>
    <scope>NUCLEOTIDE SEQUENCE [LARGE SCALE GENOMIC DNA]</scope>
    <source>
        <strain evidence="1 2">YB-6</strain>
    </source>
</reference>
<dbReference type="RefSeq" id="WP_219779320.1">
    <property type="nucleotide sequence ID" value="NZ_JAHXPT010000006.1"/>
</dbReference>
<proteinExistence type="predicted"/>
<comment type="caution">
    <text evidence="1">The sequence shown here is derived from an EMBL/GenBank/DDBJ whole genome shotgun (WGS) entry which is preliminary data.</text>
</comment>
<name>A0ABS7ANF1_9CLOT</name>
<keyword evidence="2" id="KW-1185">Reference proteome</keyword>
<dbReference type="EMBL" id="JAHXPT010000006">
    <property type="protein sequence ID" value="MBW6410195.1"/>
    <property type="molecule type" value="Genomic_DNA"/>
</dbReference>